<dbReference type="InterPro" id="IPR039447">
    <property type="entry name" value="UreH-like_TM_dom"/>
</dbReference>
<gene>
    <name evidence="3" type="ORF">NPE20_14710</name>
</gene>
<name>A0ABT1T480_9SPHI</name>
<evidence type="ECO:0000259" key="2">
    <source>
        <dbReference type="Pfam" id="PF13386"/>
    </source>
</evidence>
<dbReference type="Proteomes" id="UP001204376">
    <property type="component" value="Unassembled WGS sequence"/>
</dbReference>
<feature type="transmembrane region" description="Helical" evidence="1">
    <location>
        <begin position="159"/>
        <end position="181"/>
    </location>
</feature>
<keyword evidence="4" id="KW-1185">Reference proteome</keyword>
<keyword evidence="1" id="KW-0472">Membrane</keyword>
<keyword evidence="1" id="KW-1133">Transmembrane helix</keyword>
<organism evidence="3 4">
    <name type="scientific">Mucilaginibacter aquariorum</name>
    <dbReference type="NCBI Taxonomy" id="2967225"/>
    <lineage>
        <taxon>Bacteria</taxon>
        <taxon>Pseudomonadati</taxon>
        <taxon>Bacteroidota</taxon>
        <taxon>Sphingobacteriia</taxon>
        <taxon>Sphingobacteriales</taxon>
        <taxon>Sphingobacteriaceae</taxon>
        <taxon>Mucilaginibacter</taxon>
    </lineage>
</organism>
<sequence length="229" mass="24781">MSANQIAFYIGLFGSVHCIGMCGPLAFAVPSFHNRWWLVVADKVVYNTGRLISYTVLGYLLGLLGKQLWLAGLQQGVSVVSGLLIIIAGFCRLFKASFGQSRLMAALLSPIQKMIRYALNHRLGHLVVGILNGFLPCGFVYLALVGAVNTLSPVASAEYMFWFGAGTFPLMLLATVGSGYIGPVFRRRINRGMPFLMICLGCWFLLRGMGLGIPYLSPAKPSAGVAVCH</sequence>
<feature type="domain" description="Urease accessory protein UreH-like transmembrane" evidence="2">
    <location>
        <begin position="6"/>
        <end position="203"/>
    </location>
</feature>
<feature type="transmembrane region" description="Helical" evidence="1">
    <location>
        <begin position="6"/>
        <end position="30"/>
    </location>
</feature>
<evidence type="ECO:0000256" key="1">
    <source>
        <dbReference type="SAM" id="Phobius"/>
    </source>
</evidence>
<feature type="transmembrane region" description="Helical" evidence="1">
    <location>
        <begin position="123"/>
        <end position="147"/>
    </location>
</feature>
<protein>
    <submittedName>
        <fullName evidence="3">Sulfite exporter TauE/SafE family protein</fullName>
    </submittedName>
</protein>
<reference evidence="3 4" key="1">
    <citation type="submission" date="2022-07" db="EMBL/GenBank/DDBJ databases">
        <title>Mucilaginibacter sp. JC4.</title>
        <authorList>
            <person name="Le V."/>
            <person name="Ko S.-R."/>
            <person name="Ahn C.-Y."/>
            <person name="Oh H.-M."/>
        </authorList>
    </citation>
    <scope>NUCLEOTIDE SEQUENCE [LARGE SCALE GENOMIC DNA]</scope>
    <source>
        <strain evidence="3 4">JC4</strain>
    </source>
</reference>
<comment type="caution">
    <text evidence="3">The sequence shown here is derived from an EMBL/GenBank/DDBJ whole genome shotgun (WGS) entry which is preliminary data.</text>
</comment>
<feature type="transmembrane region" description="Helical" evidence="1">
    <location>
        <begin position="193"/>
        <end position="216"/>
    </location>
</feature>
<keyword evidence="1" id="KW-0812">Transmembrane</keyword>
<dbReference type="PANTHER" id="PTHR42208:SF1">
    <property type="entry name" value="HEAVY METAL TRANSPORTER"/>
    <property type="match status" value="1"/>
</dbReference>
<dbReference type="EMBL" id="JANHOH010000002">
    <property type="protein sequence ID" value="MCQ6959225.1"/>
    <property type="molecule type" value="Genomic_DNA"/>
</dbReference>
<accession>A0ABT1T480</accession>
<proteinExistence type="predicted"/>
<feature type="transmembrane region" description="Helical" evidence="1">
    <location>
        <begin position="76"/>
        <end position="94"/>
    </location>
</feature>
<dbReference type="Pfam" id="PF13386">
    <property type="entry name" value="DsbD_2"/>
    <property type="match status" value="1"/>
</dbReference>
<dbReference type="PANTHER" id="PTHR42208">
    <property type="entry name" value="HEAVY METAL TRANSPORTER-RELATED"/>
    <property type="match status" value="1"/>
</dbReference>
<evidence type="ECO:0000313" key="3">
    <source>
        <dbReference type="EMBL" id="MCQ6959225.1"/>
    </source>
</evidence>
<evidence type="ECO:0000313" key="4">
    <source>
        <dbReference type="Proteomes" id="UP001204376"/>
    </source>
</evidence>